<keyword evidence="2" id="KW-0812">Transmembrane</keyword>
<sequence length="244" mass="26716">MLILSLWPALYIQICFINILYLTIGTLLLITYGSANCLKAKKLSVTKDASSNQPKKAVVEHSIRLSYHNDLPKSEGSDETTPKIVNKHHPGTLFISPDRTQSGVIGSKNLLPSKYTSKLCREAEKVIRKSLIVGSEKLTEDKTQVSVPSMDFTQMTAESEENDKQSSKTLTESTMKESKNILKHDKASDEALTQNVSLSQTLDVKQVKVQQPSEGEESGSNGQSAAAISTTDDRKQASITVDTS</sequence>
<feature type="compositionally biased region" description="Low complexity" evidence="1">
    <location>
        <begin position="210"/>
        <end position="227"/>
    </location>
</feature>
<feature type="transmembrane region" description="Helical" evidence="2">
    <location>
        <begin position="6"/>
        <end position="32"/>
    </location>
</feature>
<evidence type="ECO:0000313" key="3">
    <source>
        <dbReference type="EMBL" id="VDN94269.1"/>
    </source>
</evidence>
<feature type="region of interest" description="Disordered" evidence="1">
    <location>
        <begin position="194"/>
        <end position="244"/>
    </location>
</feature>
<organism evidence="5">
    <name type="scientific">Brugia pahangi</name>
    <name type="common">Filarial nematode worm</name>
    <dbReference type="NCBI Taxonomy" id="6280"/>
    <lineage>
        <taxon>Eukaryota</taxon>
        <taxon>Metazoa</taxon>
        <taxon>Ecdysozoa</taxon>
        <taxon>Nematoda</taxon>
        <taxon>Chromadorea</taxon>
        <taxon>Rhabditida</taxon>
        <taxon>Spirurina</taxon>
        <taxon>Spiruromorpha</taxon>
        <taxon>Filarioidea</taxon>
        <taxon>Onchocercidae</taxon>
        <taxon>Brugia</taxon>
    </lineage>
</organism>
<feature type="compositionally biased region" description="Polar residues" evidence="1">
    <location>
        <begin position="194"/>
        <end position="203"/>
    </location>
</feature>
<dbReference type="EMBL" id="UZAD01013351">
    <property type="protein sequence ID" value="VDN94269.1"/>
    <property type="molecule type" value="Genomic_DNA"/>
</dbReference>
<reference evidence="5" key="1">
    <citation type="submission" date="2017-02" db="UniProtKB">
        <authorList>
            <consortium name="WormBaseParasite"/>
        </authorList>
    </citation>
    <scope>IDENTIFICATION</scope>
</reference>
<dbReference type="WBParaSite" id="BPAG_0001315501-mRNA-1">
    <property type="protein sequence ID" value="BPAG_0001315501-mRNA-1"/>
    <property type="gene ID" value="BPAG_0001315501"/>
</dbReference>
<evidence type="ECO:0000256" key="1">
    <source>
        <dbReference type="SAM" id="MobiDB-lite"/>
    </source>
</evidence>
<evidence type="ECO:0000256" key="2">
    <source>
        <dbReference type="SAM" id="Phobius"/>
    </source>
</evidence>
<reference evidence="3 4" key="2">
    <citation type="submission" date="2018-11" db="EMBL/GenBank/DDBJ databases">
        <authorList>
            <consortium name="Pathogen Informatics"/>
        </authorList>
    </citation>
    <scope>NUCLEOTIDE SEQUENCE [LARGE SCALE GENOMIC DNA]</scope>
</reference>
<name>A0A0N4TW56_BRUPA</name>
<keyword evidence="4" id="KW-1185">Reference proteome</keyword>
<evidence type="ECO:0000313" key="5">
    <source>
        <dbReference type="WBParaSite" id="BPAG_0001315501-mRNA-1"/>
    </source>
</evidence>
<proteinExistence type="predicted"/>
<keyword evidence="2" id="KW-1133">Transmembrane helix</keyword>
<feature type="region of interest" description="Disordered" evidence="1">
    <location>
        <begin position="156"/>
        <end position="179"/>
    </location>
</feature>
<dbReference type="Proteomes" id="UP000278627">
    <property type="component" value="Unassembled WGS sequence"/>
</dbReference>
<dbReference type="AlphaFoldDB" id="A0A0N4TW56"/>
<accession>A0A0N4TW56</accession>
<keyword evidence="2" id="KW-0472">Membrane</keyword>
<gene>
    <name evidence="3" type="ORF">BPAG_LOCUS13083</name>
</gene>
<evidence type="ECO:0000313" key="4">
    <source>
        <dbReference type="Proteomes" id="UP000278627"/>
    </source>
</evidence>
<protein>
    <submittedName>
        <fullName evidence="5">DUF4408 domain-containing protein</fullName>
    </submittedName>
</protein>